<dbReference type="Proteomes" id="UP000351155">
    <property type="component" value="Unassembled WGS sequence"/>
</dbReference>
<evidence type="ECO:0000313" key="2">
    <source>
        <dbReference type="Proteomes" id="UP000351155"/>
    </source>
</evidence>
<evidence type="ECO:0000313" key="1">
    <source>
        <dbReference type="EMBL" id="VFS40711.1"/>
    </source>
</evidence>
<dbReference type="Gene3D" id="1.10.3600.10">
    <property type="entry name" value="Putative bacterial toxin ydaT"/>
    <property type="match status" value="1"/>
</dbReference>
<sequence>MEIKKLACELETWAQEKGWKTVTQLITPHHFGDLLQSLDDVSDPDEYARRLHNNKQIIQRAFRNDTPNYLKQAEALSYAIRTAIDNELAQKDCMHYRAARVNKECIEATNAVFTGKPQPVIRRETLEAIDALAADGWRESPNYATATVRRKGQ</sequence>
<dbReference type="EMBL" id="CAADIW010000045">
    <property type="protein sequence ID" value="VFS40711.1"/>
    <property type="molecule type" value="Genomic_DNA"/>
</dbReference>
<gene>
    <name evidence="1" type="ORF">NCTC12126_04170</name>
</gene>
<organism evidence="1 2">
    <name type="scientific">Enterobacter cancerogenus</name>
    <dbReference type="NCBI Taxonomy" id="69218"/>
    <lineage>
        <taxon>Bacteria</taxon>
        <taxon>Pseudomonadati</taxon>
        <taxon>Pseudomonadota</taxon>
        <taxon>Gammaproteobacteria</taxon>
        <taxon>Enterobacterales</taxon>
        <taxon>Enterobacteriaceae</taxon>
        <taxon>Enterobacter</taxon>
        <taxon>Enterobacter cloacae complex</taxon>
    </lineage>
</organism>
<dbReference type="InterPro" id="IPR037042">
    <property type="entry name" value="YdaT-like_sf"/>
</dbReference>
<name>A0A484YZM5_9ENTR</name>
<reference evidence="1 2" key="1">
    <citation type="submission" date="2019-03" db="EMBL/GenBank/DDBJ databases">
        <authorList>
            <consortium name="Pathogen Informatics"/>
        </authorList>
    </citation>
    <scope>NUCLEOTIDE SEQUENCE [LARGE SCALE GENOMIC DNA]</scope>
    <source>
        <strain evidence="1 2">NCTC12126</strain>
    </source>
</reference>
<protein>
    <submittedName>
        <fullName evidence="1">Protein of uncharacterized function (DUF1019)</fullName>
    </submittedName>
</protein>
<accession>A0A484YZM5</accession>
<proteinExistence type="predicted"/>
<dbReference type="AlphaFoldDB" id="A0A484YZM5"/>